<evidence type="ECO:0000313" key="3">
    <source>
        <dbReference type="Proteomes" id="UP000008909"/>
    </source>
</evidence>
<reference evidence="2" key="1">
    <citation type="journal article" date="2011" name="Genome Biol.">
        <title>The draft genome of the carcinogenic human liver fluke Clonorchis sinensis.</title>
        <authorList>
            <person name="Wang X."/>
            <person name="Chen W."/>
            <person name="Huang Y."/>
            <person name="Sun J."/>
            <person name="Men J."/>
            <person name="Liu H."/>
            <person name="Luo F."/>
            <person name="Guo L."/>
            <person name="Lv X."/>
            <person name="Deng C."/>
            <person name="Zhou C."/>
            <person name="Fan Y."/>
            <person name="Li X."/>
            <person name="Huang L."/>
            <person name="Hu Y."/>
            <person name="Liang C."/>
            <person name="Hu X."/>
            <person name="Xu J."/>
            <person name="Yu X."/>
        </authorList>
    </citation>
    <scope>NUCLEOTIDE SEQUENCE [LARGE SCALE GENOMIC DNA]</scope>
    <source>
        <strain evidence="2">Henan</strain>
    </source>
</reference>
<gene>
    <name evidence="2" type="ORF">CLF_100398</name>
</gene>
<feature type="transmembrane region" description="Helical" evidence="1">
    <location>
        <begin position="32"/>
        <end position="53"/>
    </location>
</feature>
<keyword evidence="1" id="KW-0812">Transmembrane</keyword>
<accession>G7Y3C9</accession>
<protein>
    <recommendedName>
        <fullName evidence="4">Reverse transcriptase domain-containing protein</fullName>
    </recommendedName>
</protein>
<evidence type="ECO:0000313" key="2">
    <source>
        <dbReference type="EMBL" id="GAA47466.1"/>
    </source>
</evidence>
<reference key="2">
    <citation type="submission" date="2011-10" db="EMBL/GenBank/DDBJ databases">
        <title>The genome and transcriptome sequence of Clonorchis sinensis provide insights into the carcinogenic liver fluke.</title>
        <authorList>
            <person name="Wang X."/>
            <person name="Huang Y."/>
            <person name="Chen W."/>
            <person name="Liu H."/>
            <person name="Guo L."/>
            <person name="Chen Y."/>
            <person name="Luo F."/>
            <person name="Zhou W."/>
            <person name="Sun J."/>
            <person name="Mao Q."/>
            <person name="Liang P."/>
            <person name="Zhou C."/>
            <person name="Tian Y."/>
            <person name="Men J."/>
            <person name="Lv X."/>
            <person name="Huang L."/>
            <person name="Zhou J."/>
            <person name="Hu Y."/>
            <person name="Li R."/>
            <person name="Zhang F."/>
            <person name="Lei H."/>
            <person name="Li X."/>
            <person name="Hu X."/>
            <person name="Liang C."/>
            <person name="Xu J."/>
            <person name="Wu Z."/>
            <person name="Yu X."/>
        </authorList>
    </citation>
    <scope>NUCLEOTIDE SEQUENCE</scope>
    <source>
        <strain>Henan</strain>
    </source>
</reference>
<organism evidence="2 3">
    <name type="scientific">Clonorchis sinensis</name>
    <name type="common">Chinese liver fluke</name>
    <dbReference type="NCBI Taxonomy" id="79923"/>
    <lineage>
        <taxon>Eukaryota</taxon>
        <taxon>Metazoa</taxon>
        <taxon>Spiralia</taxon>
        <taxon>Lophotrochozoa</taxon>
        <taxon>Platyhelminthes</taxon>
        <taxon>Trematoda</taxon>
        <taxon>Digenea</taxon>
        <taxon>Opisthorchiida</taxon>
        <taxon>Opisthorchiata</taxon>
        <taxon>Opisthorchiidae</taxon>
        <taxon>Clonorchis</taxon>
    </lineage>
</organism>
<name>G7Y3C9_CLOSI</name>
<keyword evidence="1" id="KW-0472">Membrane</keyword>
<keyword evidence="3" id="KW-1185">Reference proteome</keyword>
<dbReference type="Pfam" id="PF05348">
    <property type="entry name" value="UMP1"/>
    <property type="match status" value="1"/>
</dbReference>
<dbReference type="Proteomes" id="UP000008909">
    <property type="component" value="Unassembled WGS sequence"/>
</dbReference>
<keyword evidence="1" id="KW-1133">Transmembrane helix</keyword>
<dbReference type="AlphaFoldDB" id="G7Y3C9"/>
<sequence length="620" mass="68692">MGRAPNQHRDQKGSFKVLAAGETRSLIAFRSWLRFQVLLAGVLALILSGQTIMTRISCLLHEFHETAQLIIASVTCYSDVDFEQGMDQWNRIPINCGYTVSALRCTCVVDMHGKLNSSCWSDIDMAKVDEMHPTVCRTIGNSARNMGQLPIKISAPEAFDVSQVSMTYQGYCRLTVIIIIIEDSNISVDTDASLPTTSGIGTGTQMDQRPFKPFYPKVSENCEPFTDDLRTALDAGGFTLIRMVLVLPKEASCSFIPSDSQVRQTLKGLQNPGVQIACDLEYADDIALVFEEKAQVFLDELTKLIPSFGIHCTPTKCKIILLDMQSLNTSLNPGKDQPAVHNRYPACEISLLQRNKAPGMDGLNSALFQEGVQVQPLYDKYAVLTADSDDDNDVYVVPEYTSVVFGTPNGNLRLMSSLKDQETVLINSLAIDQPDVGDYECRSNSMVPLVTGYTKHHTMFRHSHILTGVARVKQFDIASRMDLRDRDIRAEFGVRPCLYTGLGDPIHPTPWTSGQAATLSSNLNAVDYPHPVAEAIAKGIDEEQRMKSLAATEGLHAPLRLAMEKRIMKRIQPRLPGLHSHHPLAAQLDGTLDDIDVVDFLNRKRVLIANLWNNGIHCEL</sequence>
<evidence type="ECO:0000256" key="1">
    <source>
        <dbReference type="SAM" id="Phobius"/>
    </source>
</evidence>
<proteinExistence type="predicted"/>
<evidence type="ECO:0008006" key="4">
    <source>
        <dbReference type="Google" id="ProtNLM"/>
    </source>
</evidence>
<dbReference type="EMBL" id="DF142840">
    <property type="protein sequence ID" value="GAA47466.1"/>
    <property type="molecule type" value="Genomic_DNA"/>
</dbReference>